<dbReference type="Pfam" id="PF13822">
    <property type="entry name" value="ACC_epsilon"/>
    <property type="match status" value="1"/>
</dbReference>
<feature type="region of interest" description="Disordered" evidence="1">
    <location>
        <begin position="1"/>
        <end position="22"/>
    </location>
</feature>
<protein>
    <submittedName>
        <fullName evidence="2">Uncharacterized protein</fullName>
    </submittedName>
</protein>
<proteinExistence type="predicted"/>
<comment type="caution">
    <text evidence="2">The sequence shown here is derived from an EMBL/GenBank/DDBJ whole genome shotgun (WGS) entry which is preliminary data.</text>
</comment>
<name>W6K131_9MICO</name>
<reference evidence="2 3" key="1">
    <citation type="journal article" date="2013" name="ISME J.">
        <title>A metabolic model for members of the genus Tetrasphaera involved in enhanced biological phosphorus removal.</title>
        <authorList>
            <person name="Kristiansen R."/>
            <person name="Nguyen H.T.T."/>
            <person name="Saunders A.M."/>
            <person name="Nielsen J.L."/>
            <person name="Wimmer R."/>
            <person name="Le V.Q."/>
            <person name="McIlroy S.J."/>
            <person name="Petrovski S."/>
            <person name="Seviour R.J."/>
            <person name="Calteau A."/>
            <person name="Nielsen K.L."/>
            <person name="Nielsen P.H."/>
        </authorList>
    </citation>
    <scope>NUCLEOTIDE SEQUENCE [LARGE SCALE GENOMIC DNA]</scope>
    <source>
        <strain evidence="2 3">Ben110</strain>
    </source>
</reference>
<organism evidence="2 3">
    <name type="scientific">Nostocoides australiense Ben110</name>
    <dbReference type="NCBI Taxonomy" id="1193182"/>
    <lineage>
        <taxon>Bacteria</taxon>
        <taxon>Bacillati</taxon>
        <taxon>Actinomycetota</taxon>
        <taxon>Actinomycetes</taxon>
        <taxon>Micrococcales</taxon>
        <taxon>Intrasporangiaceae</taxon>
        <taxon>Nostocoides</taxon>
    </lineage>
</organism>
<gene>
    <name evidence="2" type="ORF">BN11_480017</name>
</gene>
<dbReference type="AlphaFoldDB" id="W6K131"/>
<accession>W6K131</accession>
<evidence type="ECO:0000313" key="2">
    <source>
        <dbReference type="EMBL" id="CCH74781.1"/>
    </source>
</evidence>
<dbReference type="STRING" id="1193182.BN11_480017"/>
<dbReference type="Proteomes" id="UP000035763">
    <property type="component" value="Unassembled WGS sequence"/>
</dbReference>
<dbReference type="GO" id="GO:0004658">
    <property type="term" value="F:propionyl-CoA carboxylase activity"/>
    <property type="evidence" value="ECO:0007669"/>
    <property type="project" value="InterPro"/>
</dbReference>
<feature type="region of interest" description="Disordered" evidence="1">
    <location>
        <begin position="63"/>
        <end position="86"/>
    </location>
</feature>
<dbReference type="GO" id="GO:0003989">
    <property type="term" value="F:acetyl-CoA carboxylase activity"/>
    <property type="evidence" value="ECO:0007669"/>
    <property type="project" value="InterPro"/>
</dbReference>
<dbReference type="InterPro" id="IPR032716">
    <property type="entry name" value="ACC_epsilon"/>
</dbReference>
<sequence>MDQQMTENTQTADGASGPDARPVLRIVHGNPDAAQIAAIVAVLSAAGGDEEAAGPRRITQWSSPERAVRAPAHPSRGAWRTSAWAR</sequence>
<feature type="compositionally biased region" description="Polar residues" evidence="1">
    <location>
        <begin position="1"/>
        <end position="13"/>
    </location>
</feature>
<evidence type="ECO:0000313" key="3">
    <source>
        <dbReference type="Proteomes" id="UP000035763"/>
    </source>
</evidence>
<keyword evidence="3" id="KW-1185">Reference proteome</keyword>
<dbReference type="EMBL" id="CAJA01000423">
    <property type="protein sequence ID" value="CCH74781.1"/>
    <property type="molecule type" value="Genomic_DNA"/>
</dbReference>
<evidence type="ECO:0000256" key="1">
    <source>
        <dbReference type="SAM" id="MobiDB-lite"/>
    </source>
</evidence>